<gene>
    <name evidence="1" type="ORF">MmonteBS_38890</name>
    <name evidence="2" type="ORF">NJB18185_46690</name>
</gene>
<comment type="caution">
    <text evidence="2">The sequence shown here is derived from an EMBL/GenBank/DDBJ whole genome shotgun (WGS) entry which is preliminary data.</text>
</comment>
<dbReference type="Proteomes" id="UP000245060">
    <property type="component" value="Unassembled WGS sequence"/>
</dbReference>
<evidence type="ECO:0000313" key="4">
    <source>
        <dbReference type="Proteomes" id="UP001139505"/>
    </source>
</evidence>
<evidence type="ECO:0000313" key="3">
    <source>
        <dbReference type="Proteomes" id="UP000245060"/>
    </source>
</evidence>
<evidence type="ECO:0000313" key="2">
    <source>
        <dbReference type="EMBL" id="GKU74898.1"/>
    </source>
</evidence>
<proteinExistence type="predicted"/>
<reference evidence="2" key="4">
    <citation type="submission" date="2022-04" db="EMBL/GenBank/DDBJ databases">
        <authorList>
            <person name="Komine T."/>
            <person name="Fukano H."/>
            <person name="Wada S."/>
        </authorList>
    </citation>
    <scope>NUCLEOTIDE SEQUENCE</scope>
    <source>
        <strain evidence="2">NJB18185</strain>
    </source>
</reference>
<protein>
    <submittedName>
        <fullName evidence="2">Uncharacterized protein</fullName>
    </submittedName>
</protein>
<reference evidence="3" key="2">
    <citation type="submission" date="2018-04" db="EMBL/GenBank/DDBJ databases">
        <title>Draft genome sequence of Mycobacterium montefiorense isolated from Japanese black salamander.</title>
        <authorList>
            <person name="Fukano H."/>
            <person name="Yoshida M."/>
            <person name="Shimizu A."/>
            <person name="Iwao H."/>
            <person name="Kurata O."/>
            <person name="Katayama Y."/>
            <person name="Omatsu T."/>
            <person name="Mizutani T."/>
            <person name="Wada S."/>
            <person name="Hoshino Y."/>
        </authorList>
    </citation>
    <scope>NUCLEOTIDE SEQUENCE [LARGE SCALE GENOMIC DNA]</scope>
    <source>
        <strain evidence="3">BS</strain>
    </source>
</reference>
<dbReference type="EMBL" id="BFCH01000019">
    <property type="protein sequence ID" value="GBG39517.1"/>
    <property type="molecule type" value="Genomic_DNA"/>
</dbReference>
<accession>A0AA37PR55</accession>
<reference evidence="1" key="1">
    <citation type="journal article" date="2018" name="Genome Announc.">
        <title>Draft Genome Sequence of Mycobacterium montefiorense Isolated from Japanese Black Salamander (Hynobius nigrescens).</title>
        <authorList>
            <person name="Fukano H."/>
            <person name="Yoshida M."/>
            <person name="Shimizu A."/>
            <person name="Iwao H."/>
            <person name="Katayama Y."/>
            <person name="Omatsu T."/>
            <person name="Mizutani T."/>
            <person name="Kurata O."/>
            <person name="Wada S."/>
            <person name="Hoshino Y."/>
        </authorList>
    </citation>
    <scope>NUCLEOTIDE SEQUENCE</scope>
    <source>
        <strain evidence="1">BS</strain>
    </source>
</reference>
<dbReference type="EMBL" id="BQYH01000065">
    <property type="protein sequence ID" value="GKU74898.1"/>
    <property type="molecule type" value="Genomic_DNA"/>
</dbReference>
<dbReference type="Proteomes" id="UP001139505">
    <property type="component" value="Unassembled WGS sequence"/>
</dbReference>
<keyword evidence="3" id="KW-1185">Reference proteome</keyword>
<evidence type="ECO:0000313" key="1">
    <source>
        <dbReference type="EMBL" id="GBG39517.1"/>
    </source>
</evidence>
<reference evidence="2" key="3">
    <citation type="journal article" date="2022" name="Microbiol. Resour. Announc.">
        <title>Draft Genome Sequences of Eight Mycobacterium montefiorense Strains Isolated from Salamanders in Captivity.</title>
        <authorList>
            <person name="Komine T."/>
            <person name="Ihara H."/>
            <person name="Fukano H."/>
            <person name="Hoshino Y."/>
            <person name="Kurata O."/>
            <person name="Wada S."/>
        </authorList>
    </citation>
    <scope>NUCLEOTIDE SEQUENCE</scope>
    <source>
        <strain evidence="2">NJB18185</strain>
    </source>
</reference>
<name>A0AA37PR55_9MYCO</name>
<sequence length="44" mass="4996">MQAATEGIRMDPDLDPNLQHWQDRLDSLQWVIGSIMSNIDSVPT</sequence>
<organism evidence="2 4">
    <name type="scientific">Mycobacterium montefiorense</name>
    <dbReference type="NCBI Taxonomy" id="154654"/>
    <lineage>
        <taxon>Bacteria</taxon>
        <taxon>Bacillati</taxon>
        <taxon>Actinomycetota</taxon>
        <taxon>Actinomycetes</taxon>
        <taxon>Mycobacteriales</taxon>
        <taxon>Mycobacteriaceae</taxon>
        <taxon>Mycobacterium</taxon>
        <taxon>Mycobacterium simiae complex</taxon>
    </lineage>
</organism>
<dbReference type="AlphaFoldDB" id="A0AA37PR55"/>